<dbReference type="EMBL" id="LCCW01000053">
    <property type="protein sequence ID" value="KKS39851.1"/>
    <property type="molecule type" value="Genomic_DNA"/>
</dbReference>
<protein>
    <submittedName>
        <fullName evidence="1">Uncharacterized protein</fullName>
    </submittedName>
</protein>
<proteinExistence type="predicted"/>
<accession>A0A0G1B0G7</accession>
<sequence>FFMARLIDLSLRPNNSAAVEGESFISFDIYLI</sequence>
<reference evidence="1 2" key="1">
    <citation type="journal article" date="2015" name="Nature">
        <title>rRNA introns, odd ribosomes, and small enigmatic genomes across a large radiation of phyla.</title>
        <authorList>
            <person name="Brown C.T."/>
            <person name="Hug L.A."/>
            <person name="Thomas B.C."/>
            <person name="Sharon I."/>
            <person name="Castelle C.J."/>
            <person name="Singh A."/>
            <person name="Wilkins M.J."/>
            <person name="Williams K.H."/>
            <person name="Banfield J.F."/>
        </authorList>
    </citation>
    <scope>NUCLEOTIDE SEQUENCE [LARGE SCALE GENOMIC DNA]</scope>
</reference>
<comment type="caution">
    <text evidence="1">The sequence shown here is derived from an EMBL/GenBank/DDBJ whole genome shotgun (WGS) entry which is preliminary data.</text>
</comment>
<dbReference type="AlphaFoldDB" id="A0A0G1B0G7"/>
<evidence type="ECO:0000313" key="1">
    <source>
        <dbReference type="EMBL" id="KKS39851.1"/>
    </source>
</evidence>
<feature type="non-terminal residue" evidence="1">
    <location>
        <position position="1"/>
    </location>
</feature>
<dbReference type="Proteomes" id="UP000034516">
    <property type="component" value="Unassembled WGS sequence"/>
</dbReference>
<name>A0A0G1B0G7_9BACT</name>
<gene>
    <name evidence="1" type="ORF">UV02_C0053G0001</name>
</gene>
<evidence type="ECO:0000313" key="2">
    <source>
        <dbReference type="Proteomes" id="UP000034516"/>
    </source>
</evidence>
<organism evidence="1 2">
    <name type="scientific">Candidatus Kuenenbacteria bacterium GW2011_GWA2_42_15</name>
    <dbReference type="NCBI Taxonomy" id="1618677"/>
    <lineage>
        <taxon>Bacteria</taxon>
        <taxon>Candidatus Kueneniibacteriota</taxon>
    </lineage>
</organism>